<keyword evidence="15" id="KW-1185">Reference proteome</keyword>
<evidence type="ECO:0000256" key="8">
    <source>
        <dbReference type="ARBA" id="ARBA00023163"/>
    </source>
</evidence>
<dbReference type="InterPro" id="IPR036388">
    <property type="entry name" value="WH-like_DNA-bd_sf"/>
</dbReference>
<dbReference type="InterPro" id="IPR009057">
    <property type="entry name" value="Homeodomain-like_sf"/>
</dbReference>
<name>A0A9D4FDC7_DREPO</name>
<evidence type="ECO:0000259" key="13">
    <source>
        <dbReference type="PROSITE" id="PS51057"/>
    </source>
</evidence>
<dbReference type="Gene3D" id="1.10.10.60">
    <property type="entry name" value="Homeodomain-like"/>
    <property type="match status" value="1"/>
</dbReference>
<dbReference type="GO" id="GO:0000981">
    <property type="term" value="F:DNA-binding transcription factor activity, RNA polymerase II-specific"/>
    <property type="evidence" value="ECO:0007669"/>
    <property type="project" value="InterPro"/>
</dbReference>
<dbReference type="GO" id="GO:0000978">
    <property type="term" value="F:RNA polymerase II cis-regulatory region sequence-specific DNA binding"/>
    <property type="evidence" value="ECO:0007669"/>
    <property type="project" value="TreeGrafter"/>
</dbReference>
<dbReference type="PROSITE" id="PS00027">
    <property type="entry name" value="HOMEOBOX_1"/>
    <property type="match status" value="1"/>
</dbReference>
<dbReference type="InterPro" id="IPR017970">
    <property type="entry name" value="Homeobox_CS"/>
</dbReference>
<keyword evidence="8" id="KW-0804">Transcription</keyword>
<gene>
    <name evidence="14" type="ORF">DPMN_148083</name>
</gene>
<dbReference type="PROSITE" id="PS51057">
    <property type="entry name" value="PAIRED_2"/>
    <property type="match status" value="1"/>
</dbReference>
<dbReference type="FunFam" id="1.10.10.60:FF:000307">
    <property type="entry name" value="Eyegone, isoform A"/>
    <property type="match status" value="1"/>
</dbReference>
<dbReference type="Pfam" id="PF00292">
    <property type="entry name" value="PAX"/>
    <property type="match status" value="1"/>
</dbReference>
<evidence type="ECO:0000256" key="10">
    <source>
        <dbReference type="PROSITE-ProRule" id="PRU00108"/>
    </source>
</evidence>
<dbReference type="FunFam" id="1.10.10.10:FF:000003">
    <property type="entry name" value="Paired box protein Pax-6"/>
    <property type="match status" value="1"/>
</dbReference>
<evidence type="ECO:0000259" key="12">
    <source>
        <dbReference type="PROSITE" id="PS50071"/>
    </source>
</evidence>
<sequence>MEATSVQDTDMSIFREPGMPQLQPFLYDLPRFDVASTRHVTSSSPLHHLPYLGSGTLVERLLGSLNYDHRMYVRRSAIGGSKPKVATHSVVQKIEAYKNENPSIFAWEIRDKLLSDGLCTENNVPSVSSINRILRNRASERAALEYTRIASRSFLPLFPPYWNVKTSHDHACAMFQPAFSGVTQTMCEQKEKEVEAISVDDDDTVHECDGFDNPKLRRNRTTFTQDQLDILEREFVKSHYPGVNTRENLASKTSLSEARVQVWFSNRRAKWRRQQRINFIQTSREMLMRYPVIPVAERAHGLASDLQLQTSENPFIKSRITSPITIGSQESAFYKKIPNDKGSKFK</sequence>
<evidence type="ECO:0000256" key="5">
    <source>
        <dbReference type="ARBA" id="ARBA00023015"/>
    </source>
</evidence>
<feature type="DNA-binding region" description="Homeobox" evidence="10">
    <location>
        <begin position="216"/>
        <end position="275"/>
    </location>
</feature>
<dbReference type="Gene3D" id="1.10.10.10">
    <property type="entry name" value="Winged helix-like DNA-binding domain superfamily/Winged helix DNA-binding domain"/>
    <property type="match status" value="1"/>
</dbReference>
<accession>A0A9D4FDC7</accession>
<keyword evidence="5" id="KW-0805">Transcription regulation</keyword>
<evidence type="ECO:0008006" key="16">
    <source>
        <dbReference type="Google" id="ProtNLM"/>
    </source>
</evidence>
<keyword evidence="3" id="KW-0217">Developmental protein</keyword>
<dbReference type="SMART" id="SM00351">
    <property type="entry name" value="PAX"/>
    <property type="match status" value="1"/>
</dbReference>
<keyword evidence="6 10" id="KW-0238">DNA-binding</keyword>
<comment type="subcellular location">
    <subcellularLocation>
        <location evidence="1 10 11">Nucleus</location>
    </subcellularLocation>
</comment>
<feature type="domain" description="Paired" evidence="13">
    <location>
        <begin position="9"/>
        <end position="137"/>
    </location>
</feature>
<dbReference type="InterPro" id="IPR001356">
    <property type="entry name" value="HD"/>
</dbReference>
<evidence type="ECO:0000313" key="14">
    <source>
        <dbReference type="EMBL" id="KAH3794546.1"/>
    </source>
</evidence>
<evidence type="ECO:0000256" key="1">
    <source>
        <dbReference type="ARBA" id="ARBA00004123"/>
    </source>
</evidence>
<keyword evidence="9 10" id="KW-0539">Nucleus</keyword>
<evidence type="ECO:0000313" key="15">
    <source>
        <dbReference type="Proteomes" id="UP000828390"/>
    </source>
</evidence>
<dbReference type="AlphaFoldDB" id="A0A9D4FDC7"/>
<dbReference type="InterPro" id="IPR043565">
    <property type="entry name" value="PAX_fam"/>
</dbReference>
<dbReference type="GO" id="GO:0005634">
    <property type="term" value="C:nucleus"/>
    <property type="evidence" value="ECO:0007669"/>
    <property type="project" value="UniProtKB-SubCell"/>
</dbReference>
<evidence type="ECO:0000256" key="9">
    <source>
        <dbReference type="ARBA" id="ARBA00023242"/>
    </source>
</evidence>
<protein>
    <recommendedName>
        <fullName evidence="16">Paired box protein Pax-6</fullName>
    </recommendedName>
</protein>
<dbReference type="CDD" id="cd00086">
    <property type="entry name" value="homeodomain"/>
    <property type="match status" value="1"/>
</dbReference>
<evidence type="ECO:0000256" key="2">
    <source>
        <dbReference type="ARBA" id="ARBA00005733"/>
    </source>
</evidence>
<dbReference type="OrthoDB" id="3225452at2759"/>
<keyword evidence="7 10" id="KW-0371">Homeobox</keyword>
<dbReference type="SMART" id="SM00389">
    <property type="entry name" value="HOX"/>
    <property type="match status" value="1"/>
</dbReference>
<organism evidence="14 15">
    <name type="scientific">Dreissena polymorpha</name>
    <name type="common">Zebra mussel</name>
    <name type="synonym">Mytilus polymorpha</name>
    <dbReference type="NCBI Taxonomy" id="45954"/>
    <lineage>
        <taxon>Eukaryota</taxon>
        <taxon>Metazoa</taxon>
        <taxon>Spiralia</taxon>
        <taxon>Lophotrochozoa</taxon>
        <taxon>Mollusca</taxon>
        <taxon>Bivalvia</taxon>
        <taxon>Autobranchia</taxon>
        <taxon>Heteroconchia</taxon>
        <taxon>Euheterodonta</taxon>
        <taxon>Imparidentia</taxon>
        <taxon>Neoheterodontei</taxon>
        <taxon>Myida</taxon>
        <taxon>Dreissenoidea</taxon>
        <taxon>Dreissenidae</taxon>
        <taxon>Dreissena</taxon>
    </lineage>
</organism>
<dbReference type="PANTHER" id="PTHR45636:SF41">
    <property type="entry name" value="PAIRED BOX PROTEIN PAX-6-RELATED"/>
    <property type="match status" value="1"/>
</dbReference>
<proteinExistence type="inferred from homology"/>
<dbReference type="PANTHER" id="PTHR45636">
    <property type="entry name" value="PAIRED BOX PROTEIN PAX-6-RELATED-RELATED"/>
    <property type="match status" value="1"/>
</dbReference>
<evidence type="ECO:0000256" key="3">
    <source>
        <dbReference type="ARBA" id="ARBA00022473"/>
    </source>
</evidence>
<keyword evidence="4" id="KW-0563">Paired box</keyword>
<feature type="domain" description="Homeobox" evidence="12">
    <location>
        <begin position="214"/>
        <end position="274"/>
    </location>
</feature>
<reference evidence="14" key="2">
    <citation type="submission" date="2020-11" db="EMBL/GenBank/DDBJ databases">
        <authorList>
            <person name="McCartney M.A."/>
            <person name="Auch B."/>
            <person name="Kono T."/>
            <person name="Mallez S."/>
            <person name="Becker A."/>
            <person name="Gohl D.M."/>
            <person name="Silverstein K.A.T."/>
            <person name="Koren S."/>
            <person name="Bechman K.B."/>
            <person name="Herman A."/>
            <person name="Abrahante J.E."/>
            <person name="Garbe J."/>
        </authorList>
    </citation>
    <scope>NUCLEOTIDE SEQUENCE</scope>
    <source>
        <strain evidence="14">Duluth1</strain>
        <tissue evidence="14">Whole animal</tissue>
    </source>
</reference>
<comment type="similarity">
    <text evidence="2">Belongs to the paired homeobox family.</text>
</comment>
<evidence type="ECO:0000256" key="4">
    <source>
        <dbReference type="ARBA" id="ARBA00022724"/>
    </source>
</evidence>
<dbReference type="EMBL" id="JAIWYP010000007">
    <property type="protein sequence ID" value="KAH3794546.1"/>
    <property type="molecule type" value="Genomic_DNA"/>
</dbReference>
<comment type="caution">
    <text evidence="14">The sequence shown here is derived from an EMBL/GenBank/DDBJ whole genome shotgun (WGS) entry which is preliminary data.</text>
</comment>
<evidence type="ECO:0000256" key="6">
    <source>
        <dbReference type="ARBA" id="ARBA00023125"/>
    </source>
</evidence>
<dbReference type="InterPro" id="IPR001523">
    <property type="entry name" value="Paired_dom"/>
</dbReference>
<dbReference type="Proteomes" id="UP000828390">
    <property type="component" value="Unassembled WGS sequence"/>
</dbReference>
<evidence type="ECO:0000256" key="11">
    <source>
        <dbReference type="RuleBase" id="RU000682"/>
    </source>
</evidence>
<dbReference type="Pfam" id="PF00046">
    <property type="entry name" value="Homeodomain"/>
    <property type="match status" value="1"/>
</dbReference>
<dbReference type="SUPFAM" id="SSF46689">
    <property type="entry name" value="Homeodomain-like"/>
    <property type="match status" value="2"/>
</dbReference>
<evidence type="ECO:0000256" key="7">
    <source>
        <dbReference type="ARBA" id="ARBA00023155"/>
    </source>
</evidence>
<reference evidence="14" key="1">
    <citation type="journal article" date="2019" name="bioRxiv">
        <title>The Genome of the Zebra Mussel, Dreissena polymorpha: A Resource for Invasive Species Research.</title>
        <authorList>
            <person name="McCartney M.A."/>
            <person name="Auch B."/>
            <person name="Kono T."/>
            <person name="Mallez S."/>
            <person name="Zhang Y."/>
            <person name="Obille A."/>
            <person name="Becker A."/>
            <person name="Abrahante J.E."/>
            <person name="Garbe J."/>
            <person name="Badalamenti J.P."/>
            <person name="Herman A."/>
            <person name="Mangelson H."/>
            <person name="Liachko I."/>
            <person name="Sullivan S."/>
            <person name="Sone E.D."/>
            <person name="Koren S."/>
            <person name="Silverstein K.A.T."/>
            <person name="Beckman K.B."/>
            <person name="Gohl D.M."/>
        </authorList>
    </citation>
    <scope>NUCLEOTIDE SEQUENCE</scope>
    <source>
        <strain evidence="14">Duluth1</strain>
        <tissue evidence="14">Whole animal</tissue>
    </source>
</reference>
<dbReference type="PROSITE" id="PS50071">
    <property type="entry name" value="HOMEOBOX_2"/>
    <property type="match status" value="1"/>
</dbReference>